<dbReference type="Proteomes" id="UP000660024">
    <property type="component" value="Unassembled WGS sequence"/>
</dbReference>
<dbReference type="SMART" id="SM00977">
    <property type="entry name" value="TilS_C"/>
    <property type="match status" value="1"/>
</dbReference>
<evidence type="ECO:0000259" key="9">
    <source>
        <dbReference type="SMART" id="SM00977"/>
    </source>
</evidence>
<comment type="catalytic activity">
    <reaction evidence="7 8">
        <text>cytidine(34) in tRNA(Ile2) + L-lysine + ATP = lysidine(34) in tRNA(Ile2) + AMP + diphosphate + H(+)</text>
        <dbReference type="Rhea" id="RHEA:43744"/>
        <dbReference type="Rhea" id="RHEA-COMP:10625"/>
        <dbReference type="Rhea" id="RHEA-COMP:10670"/>
        <dbReference type="ChEBI" id="CHEBI:15378"/>
        <dbReference type="ChEBI" id="CHEBI:30616"/>
        <dbReference type="ChEBI" id="CHEBI:32551"/>
        <dbReference type="ChEBI" id="CHEBI:33019"/>
        <dbReference type="ChEBI" id="CHEBI:82748"/>
        <dbReference type="ChEBI" id="CHEBI:83665"/>
        <dbReference type="ChEBI" id="CHEBI:456215"/>
        <dbReference type="EC" id="6.3.4.19"/>
    </reaction>
</comment>
<accession>A0ABS1BER9</accession>
<keyword evidence="11" id="KW-1185">Reference proteome</keyword>
<evidence type="ECO:0000256" key="3">
    <source>
        <dbReference type="ARBA" id="ARBA00022598"/>
    </source>
</evidence>
<dbReference type="CDD" id="cd01992">
    <property type="entry name" value="TilS_N"/>
    <property type="match status" value="1"/>
</dbReference>
<organism evidence="10 11">
    <name type="scientific">Pedobacter segetis</name>
    <dbReference type="NCBI Taxonomy" id="2793069"/>
    <lineage>
        <taxon>Bacteria</taxon>
        <taxon>Pseudomonadati</taxon>
        <taxon>Bacteroidota</taxon>
        <taxon>Sphingobacteriia</taxon>
        <taxon>Sphingobacteriales</taxon>
        <taxon>Sphingobacteriaceae</taxon>
        <taxon>Pedobacter</taxon>
    </lineage>
</organism>
<evidence type="ECO:0000256" key="8">
    <source>
        <dbReference type="HAMAP-Rule" id="MF_01161"/>
    </source>
</evidence>
<comment type="caution">
    <text evidence="10">The sequence shown here is derived from an EMBL/GenBank/DDBJ whole genome shotgun (WGS) entry which is preliminary data.</text>
</comment>
<evidence type="ECO:0000256" key="6">
    <source>
        <dbReference type="ARBA" id="ARBA00022840"/>
    </source>
</evidence>
<gene>
    <name evidence="8 10" type="primary">tilS</name>
    <name evidence="10" type="ORF">I5M32_00185</name>
</gene>
<dbReference type="NCBIfam" id="TIGR02432">
    <property type="entry name" value="lysidine_TilS_N"/>
    <property type="match status" value="1"/>
</dbReference>
<evidence type="ECO:0000256" key="1">
    <source>
        <dbReference type="ARBA" id="ARBA00004496"/>
    </source>
</evidence>
<dbReference type="InterPro" id="IPR012796">
    <property type="entry name" value="Lysidine-tRNA-synth_C"/>
</dbReference>
<protein>
    <recommendedName>
        <fullName evidence="8">tRNA(Ile)-lysidine synthase</fullName>
        <ecNumber evidence="8">6.3.4.19</ecNumber>
    </recommendedName>
    <alternativeName>
        <fullName evidence="8">tRNA(Ile)-2-lysyl-cytidine synthase</fullName>
    </alternativeName>
    <alternativeName>
        <fullName evidence="8">tRNA(Ile)-lysidine synthetase</fullName>
    </alternativeName>
</protein>
<comment type="subcellular location">
    <subcellularLocation>
        <location evidence="1 8">Cytoplasm</location>
    </subcellularLocation>
</comment>
<evidence type="ECO:0000256" key="4">
    <source>
        <dbReference type="ARBA" id="ARBA00022694"/>
    </source>
</evidence>
<keyword evidence="4 8" id="KW-0819">tRNA processing</keyword>
<dbReference type="Gene3D" id="3.40.50.620">
    <property type="entry name" value="HUPs"/>
    <property type="match status" value="1"/>
</dbReference>
<dbReference type="SUPFAM" id="SSF56037">
    <property type="entry name" value="PheT/TilS domain"/>
    <property type="match status" value="1"/>
</dbReference>
<keyword evidence="3 8" id="KW-0436">Ligase</keyword>
<keyword evidence="5 8" id="KW-0547">Nucleotide-binding</keyword>
<reference evidence="10 11" key="1">
    <citation type="submission" date="2020-12" db="EMBL/GenBank/DDBJ databases">
        <title>Bacterial novel species Pedobacter sp. SD-b isolated from soil.</title>
        <authorList>
            <person name="Jung H.-Y."/>
        </authorList>
    </citation>
    <scope>NUCLEOTIDE SEQUENCE [LARGE SCALE GENOMIC DNA]</scope>
    <source>
        <strain evidence="10 11">SD-b</strain>
    </source>
</reference>
<dbReference type="PANTHER" id="PTHR43033:SF1">
    <property type="entry name" value="TRNA(ILE)-LYSIDINE SYNTHASE-RELATED"/>
    <property type="match status" value="1"/>
</dbReference>
<comment type="domain">
    <text evidence="8">The N-terminal region contains the highly conserved SGGXDS motif, predicted to be a P-loop motif involved in ATP binding.</text>
</comment>
<proteinExistence type="inferred from homology"/>
<comment type="function">
    <text evidence="8">Ligates lysine onto the cytidine present at position 34 of the AUA codon-specific tRNA(Ile) that contains the anticodon CAU, in an ATP-dependent manner. Cytidine is converted to lysidine, thus changing the amino acid specificity of the tRNA from methionine to isoleucine.</text>
</comment>
<comment type="similarity">
    <text evidence="8">Belongs to the tRNA(Ile)-lysidine synthase family.</text>
</comment>
<feature type="binding site" evidence="8">
    <location>
        <begin position="29"/>
        <end position="34"/>
    </location>
    <ligand>
        <name>ATP</name>
        <dbReference type="ChEBI" id="CHEBI:30616"/>
    </ligand>
</feature>
<keyword evidence="6 8" id="KW-0067">ATP-binding</keyword>
<dbReference type="EMBL" id="JAEHFY010000001">
    <property type="protein sequence ID" value="MBK0381361.1"/>
    <property type="molecule type" value="Genomic_DNA"/>
</dbReference>
<evidence type="ECO:0000256" key="5">
    <source>
        <dbReference type="ARBA" id="ARBA00022741"/>
    </source>
</evidence>
<dbReference type="InterPro" id="IPR014729">
    <property type="entry name" value="Rossmann-like_a/b/a_fold"/>
</dbReference>
<dbReference type="SUPFAM" id="SSF52402">
    <property type="entry name" value="Adenine nucleotide alpha hydrolases-like"/>
    <property type="match status" value="1"/>
</dbReference>
<dbReference type="Pfam" id="PF01171">
    <property type="entry name" value="ATP_bind_3"/>
    <property type="match status" value="1"/>
</dbReference>
<dbReference type="InterPro" id="IPR012795">
    <property type="entry name" value="tRNA_Ile_lys_synt_N"/>
</dbReference>
<dbReference type="HAMAP" id="MF_01161">
    <property type="entry name" value="tRNA_Ile_lys_synt"/>
    <property type="match status" value="1"/>
</dbReference>
<evidence type="ECO:0000313" key="10">
    <source>
        <dbReference type="EMBL" id="MBK0381361.1"/>
    </source>
</evidence>
<evidence type="ECO:0000313" key="11">
    <source>
        <dbReference type="Proteomes" id="UP000660024"/>
    </source>
</evidence>
<dbReference type="GO" id="GO:0032267">
    <property type="term" value="F:tRNA(Ile)-lysidine synthase activity"/>
    <property type="evidence" value="ECO:0007669"/>
    <property type="project" value="UniProtKB-EC"/>
</dbReference>
<dbReference type="InterPro" id="IPR011063">
    <property type="entry name" value="TilS/TtcA_N"/>
</dbReference>
<dbReference type="Pfam" id="PF11734">
    <property type="entry name" value="TilS_C"/>
    <property type="match status" value="1"/>
</dbReference>
<dbReference type="PANTHER" id="PTHR43033">
    <property type="entry name" value="TRNA(ILE)-LYSIDINE SYNTHASE-RELATED"/>
    <property type="match status" value="1"/>
</dbReference>
<dbReference type="RefSeq" id="WP_200583659.1">
    <property type="nucleotide sequence ID" value="NZ_JAEHFY010000001.1"/>
</dbReference>
<name>A0ABS1BER9_9SPHI</name>
<evidence type="ECO:0000256" key="7">
    <source>
        <dbReference type="ARBA" id="ARBA00048539"/>
    </source>
</evidence>
<keyword evidence="2 8" id="KW-0963">Cytoplasm</keyword>
<sequence length="446" mass="51362">MLSAQKQLQEFIKSNALFKPTDKILLAVSGGKDSVAMVHLFRSLGFSFGIAHCNFNLRGQETIRDQEFVRSLAKALKTDFHLKSFDTQKFAEKNKISTQMAARDLRYAYFEEIRKGFDYKKIAVAQHQNDAMETVLLNLIRGTGIAGLHGIKADRNNIIRPMLCFTADDILKLVKENDWAFVEDSSNASNKYIRNKIRMDIIPEMEKINPSLAKTFDHHLKYFSDLEAFLNSEVAKIKADILIKNDRGYQIERKAIQNLKPQKLLLYEVLKDFSFNETSITDLINALNGIPGKQFFSDTHHIILDRENIIIHKIENKHLSDLAVFESDLTFQFDNYRFKQNKLTAFPSSFTSNENTIFVDQSLLVYPLKLRFWQQGDVFKPFGMKGVKKISDFFINQKVNVKQKASIPILINGDGKIIWVCGLRGDDRFKVRSNTKKIIIFEVEKP</sequence>
<feature type="domain" description="Lysidine-tRNA(Ile) synthetase C-terminal" evidence="9">
    <location>
        <begin position="368"/>
        <end position="441"/>
    </location>
</feature>
<evidence type="ECO:0000256" key="2">
    <source>
        <dbReference type="ARBA" id="ARBA00022490"/>
    </source>
</evidence>
<dbReference type="EC" id="6.3.4.19" evidence="8"/>
<dbReference type="InterPro" id="IPR012094">
    <property type="entry name" value="tRNA_Ile_lys_synt"/>
</dbReference>
<dbReference type="NCBIfam" id="TIGR02433">
    <property type="entry name" value="lysidine_TilS_C"/>
    <property type="match status" value="1"/>
</dbReference>